<keyword evidence="1" id="KW-0677">Repeat</keyword>
<proteinExistence type="predicted"/>
<dbReference type="InterPro" id="IPR002110">
    <property type="entry name" value="Ankyrin_rpt"/>
</dbReference>
<accession>A0A0N4VZB8</accession>
<evidence type="ECO:0000256" key="3">
    <source>
        <dbReference type="PROSITE-ProRule" id="PRU00023"/>
    </source>
</evidence>
<keyword evidence="4" id="KW-1133">Transmembrane helix</keyword>
<organism evidence="5">
    <name type="scientific">Haemonchus placei</name>
    <name type="common">Barber's pole worm</name>
    <dbReference type="NCBI Taxonomy" id="6290"/>
    <lineage>
        <taxon>Eukaryota</taxon>
        <taxon>Metazoa</taxon>
        <taxon>Ecdysozoa</taxon>
        <taxon>Nematoda</taxon>
        <taxon>Chromadorea</taxon>
        <taxon>Rhabditida</taxon>
        <taxon>Rhabditina</taxon>
        <taxon>Rhabditomorpha</taxon>
        <taxon>Strongyloidea</taxon>
        <taxon>Trichostrongylidae</taxon>
        <taxon>Haemonchus</taxon>
    </lineage>
</organism>
<dbReference type="PRINTS" id="PR01415">
    <property type="entry name" value="ANKYRIN"/>
</dbReference>
<dbReference type="InterPro" id="IPR036770">
    <property type="entry name" value="Ankyrin_rpt-contain_sf"/>
</dbReference>
<dbReference type="SMART" id="SM00248">
    <property type="entry name" value="ANK"/>
    <property type="match status" value="4"/>
</dbReference>
<evidence type="ECO:0000256" key="1">
    <source>
        <dbReference type="ARBA" id="ARBA00022737"/>
    </source>
</evidence>
<dbReference type="Gene3D" id="1.25.40.20">
    <property type="entry name" value="Ankyrin repeat-containing domain"/>
    <property type="match status" value="2"/>
</dbReference>
<feature type="repeat" description="ANK" evidence="3">
    <location>
        <begin position="94"/>
        <end position="127"/>
    </location>
</feature>
<keyword evidence="4" id="KW-0812">Transmembrane</keyword>
<dbReference type="PANTHER" id="PTHR24203:SF45">
    <property type="entry name" value="ANKYRIN REPEAT DOMAIN 6"/>
    <property type="match status" value="1"/>
</dbReference>
<name>A0A0N4VZB8_HAEPC</name>
<evidence type="ECO:0000256" key="2">
    <source>
        <dbReference type="ARBA" id="ARBA00023043"/>
    </source>
</evidence>
<dbReference type="WBParaSite" id="HPLM_0000264001-mRNA-1">
    <property type="protein sequence ID" value="HPLM_0000264001-mRNA-1"/>
    <property type="gene ID" value="HPLM_0000264001"/>
</dbReference>
<protein>
    <submittedName>
        <fullName evidence="5">ANK_REP_REGION domain-containing protein</fullName>
    </submittedName>
</protein>
<dbReference type="PROSITE" id="PS50088">
    <property type="entry name" value="ANK_REPEAT"/>
    <property type="match status" value="2"/>
</dbReference>
<evidence type="ECO:0000256" key="4">
    <source>
        <dbReference type="SAM" id="Phobius"/>
    </source>
</evidence>
<feature type="transmembrane region" description="Helical" evidence="4">
    <location>
        <begin position="6"/>
        <end position="29"/>
    </location>
</feature>
<dbReference type="Pfam" id="PF12796">
    <property type="entry name" value="Ank_2"/>
    <property type="match status" value="1"/>
</dbReference>
<feature type="repeat" description="ANK" evidence="3">
    <location>
        <begin position="61"/>
        <end position="93"/>
    </location>
</feature>
<dbReference type="PANTHER" id="PTHR24203">
    <property type="entry name" value="ANKYRIN REPEAT FAMILY PROTEIN"/>
    <property type="match status" value="1"/>
</dbReference>
<dbReference type="SUPFAM" id="SSF48403">
    <property type="entry name" value="Ankyrin repeat"/>
    <property type="match status" value="1"/>
</dbReference>
<dbReference type="PROSITE" id="PS50297">
    <property type="entry name" value="ANK_REP_REGION"/>
    <property type="match status" value="2"/>
</dbReference>
<keyword evidence="4" id="KW-0472">Membrane</keyword>
<sequence>LPTYGRAGLLFAAYFGYLSCLIYLLEVFFSSSEIRELIRNKTPEFVEDLREPKLVSSRDPRGRTALHLASWRGHYQCVEYLMEKGVELEAADDEGATALMYAVKEANSVHIVEYLLNSGADVSRKDCNNNTALHHCCLSKNEDCGKVLANHLAKSDPKREICNATNNNGET</sequence>
<keyword evidence="2 3" id="KW-0040">ANK repeat</keyword>
<reference evidence="5" key="1">
    <citation type="submission" date="2017-02" db="UniProtKB">
        <authorList>
            <consortium name="WormBaseParasite"/>
        </authorList>
    </citation>
    <scope>IDENTIFICATION</scope>
</reference>
<dbReference type="AlphaFoldDB" id="A0A0N4VZB8"/>
<evidence type="ECO:0000313" key="5">
    <source>
        <dbReference type="WBParaSite" id="HPLM_0000264001-mRNA-1"/>
    </source>
</evidence>